<evidence type="ECO:0000259" key="1">
    <source>
        <dbReference type="SMART" id="SM00382"/>
    </source>
</evidence>
<dbReference type="SMART" id="SM00382">
    <property type="entry name" value="AAA"/>
    <property type="match status" value="1"/>
</dbReference>
<dbReference type="InParanoid" id="G2QDI7"/>
<reference evidence="2 3" key="1">
    <citation type="journal article" date="2011" name="Nat. Biotechnol.">
        <title>Comparative genomic analysis of the thermophilic biomass-degrading fungi Myceliophthora thermophila and Thielavia terrestris.</title>
        <authorList>
            <person name="Berka R.M."/>
            <person name="Grigoriev I.V."/>
            <person name="Otillar R."/>
            <person name="Salamov A."/>
            <person name="Grimwood J."/>
            <person name="Reid I."/>
            <person name="Ishmael N."/>
            <person name="John T."/>
            <person name="Darmond C."/>
            <person name="Moisan M.-C."/>
            <person name="Henrissat B."/>
            <person name="Coutinho P.M."/>
            <person name="Lombard V."/>
            <person name="Natvig D.O."/>
            <person name="Lindquist E."/>
            <person name="Schmutz J."/>
            <person name="Lucas S."/>
            <person name="Harris P."/>
            <person name="Powlowski J."/>
            <person name="Bellemare A."/>
            <person name="Taylor D."/>
            <person name="Butler G."/>
            <person name="de Vries R.P."/>
            <person name="Allijn I.E."/>
            <person name="van den Brink J."/>
            <person name="Ushinsky S."/>
            <person name="Storms R."/>
            <person name="Powell A.J."/>
            <person name="Paulsen I.T."/>
            <person name="Elbourne L.D.H."/>
            <person name="Baker S.E."/>
            <person name="Magnuson J."/>
            <person name="LaBoissiere S."/>
            <person name="Clutterbuck A.J."/>
            <person name="Martinez D."/>
            <person name="Wogulis M."/>
            <person name="de Leon A.L."/>
            <person name="Rey M.W."/>
            <person name="Tsang A."/>
        </authorList>
    </citation>
    <scope>NUCLEOTIDE SEQUENCE [LARGE SCALE GENOMIC DNA]</scope>
    <source>
        <strain evidence="3">ATCC 42464 / BCRC 31852 / DSM 1799</strain>
    </source>
</reference>
<dbReference type="KEGG" id="mtm:MYCTH_2040766"/>
<dbReference type="InterPro" id="IPR003593">
    <property type="entry name" value="AAA+_ATPase"/>
</dbReference>
<dbReference type="SUPFAM" id="SSF52540">
    <property type="entry name" value="P-loop containing nucleoside triphosphate hydrolases"/>
    <property type="match status" value="1"/>
</dbReference>
<organism evidence="2 3">
    <name type="scientific">Thermothelomyces thermophilus (strain ATCC 42464 / BCRC 31852 / DSM 1799)</name>
    <name type="common">Sporotrichum thermophile</name>
    <dbReference type="NCBI Taxonomy" id="573729"/>
    <lineage>
        <taxon>Eukaryota</taxon>
        <taxon>Fungi</taxon>
        <taxon>Dikarya</taxon>
        <taxon>Ascomycota</taxon>
        <taxon>Pezizomycotina</taxon>
        <taxon>Sordariomycetes</taxon>
        <taxon>Sordariomycetidae</taxon>
        <taxon>Sordariales</taxon>
        <taxon>Chaetomiaceae</taxon>
        <taxon>Thermothelomyces</taxon>
    </lineage>
</organism>
<feature type="domain" description="AAA+ ATPase" evidence="1">
    <location>
        <begin position="2"/>
        <end position="119"/>
    </location>
</feature>
<feature type="non-terminal residue" evidence="2">
    <location>
        <position position="249"/>
    </location>
</feature>
<dbReference type="GO" id="GO:0005524">
    <property type="term" value="F:ATP binding"/>
    <property type="evidence" value="ECO:0007669"/>
    <property type="project" value="InterPro"/>
</dbReference>
<dbReference type="Proteomes" id="UP000007322">
    <property type="component" value="Chromosome 3"/>
</dbReference>
<dbReference type="InterPro" id="IPR027417">
    <property type="entry name" value="P-loop_NTPase"/>
</dbReference>
<dbReference type="EMBL" id="CP003004">
    <property type="protein sequence ID" value="AEO57499.1"/>
    <property type="molecule type" value="Genomic_DNA"/>
</dbReference>
<name>G2QDI7_THET4</name>
<dbReference type="Gene3D" id="3.40.50.300">
    <property type="entry name" value="P-loop containing nucleotide triphosphate hydrolases"/>
    <property type="match status" value="1"/>
</dbReference>
<keyword evidence="3" id="KW-1185">Reference proteome</keyword>
<dbReference type="OMA" id="TERSEHM"/>
<dbReference type="eggNOG" id="KOG0742">
    <property type="taxonomic scope" value="Eukaryota"/>
</dbReference>
<dbReference type="InterPro" id="IPR003959">
    <property type="entry name" value="ATPase_AAA_core"/>
</dbReference>
<dbReference type="AlphaFoldDB" id="G2QDI7"/>
<dbReference type="GeneID" id="11507370"/>
<dbReference type="OrthoDB" id="10042665at2759"/>
<evidence type="ECO:0000313" key="3">
    <source>
        <dbReference type="Proteomes" id="UP000007322"/>
    </source>
</evidence>
<dbReference type="RefSeq" id="XP_003662744.1">
    <property type="nucleotide sequence ID" value="XM_003662696.1"/>
</dbReference>
<dbReference type="InterPro" id="IPR056599">
    <property type="entry name" value="AAA_lid_fung"/>
</dbReference>
<gene>
    <name evidence="2" type="ORF">MYCTH_2040766</name>
</gene>
<dbReference type="STRING" id="573729.G2QDI7"/>
<dbReference type="PANTHER" id="PTHR46411">
    <property type="entry name" value="FAMILY ATPASE, PUTATIVE-RELATED"/>
    <property type="match status" value="1"/>
</dbReference>
<dbReference type="PANTHER" id="PTHR46411:SF2">
    <property type="entry name" value="AAA+ ATPASE DOMAIN-CONTAINING PROTEIN"/>
    <property type="match status" value="1"/>
</dbReference>
<dbReference type="Pfam" id="PF23232">
    <property type="entry name" value="AAA_lid_13"/>
    <property type="match status" value="1"/>
</dbReference>
<feature type="non-terminal residue" evidence="2">
    <location>
        <position position="1"/>
    </location>
</feature>
<dbReference type="HOGENOM" id="CLU_004471_5_0_1"/>
<dbReference type="GO" id="GO:0016887">
    <property type="term" value="F:ATP hydrolysis activity"/>
    <property type="evidence" value="ECO:0007669"/>
    <property type="project" value="InterPro"/>
</dbReference>
<dbReference type="VEuPathDB" id="FungiDB:MYCTH_2040766"/>
<proteinExistence type="predicted"/>
<accession>G2QDI7</accession>
<sequence>GQGLVILLHGAPGVGKTSTAGMYKECVAEQFNKPLFHITCGDLGVSASDVESALERSFALASRWDCILLLDEADVFLSARIFLRVLEYYSGCLFLTTNRVGDFDEALTSRIHLSLYYPPLNLVSTQRVVSLNLQRIEKGLKQKNIELHADMVSIGGFIANYWREHPRARWNGRQIRNACRTALALAEFEATKMGSPQLAEQSSSSPQLVSLEARHFKQVADAYLDFTEYLKDIYGVHADERAKENFLRA</sequence>
<protein>
    <recommendedName>
        <fullName evidence="1">AAA+ ATPase domain-containing protein</fullName>
    </recommendedName>
</protein>
<evidence type="ECO:0000313" key="2">
    <source>
        <dbReference type="EMBL" id="AEO57499.1"/>
    </source>
</evidence>
<dbReference type="Pfam" id="PF00004">
    <property type="entry name" value="AAA"/>
    <property type="match status" value="1"/>
</dbReference>